<accession>A0A9P5XDY6</accession>
<dbReference type="Proteomes" id="UP000807342">
    <property type="component" value="Unassembled WGS sequence"/>
</dbReference>
<dbReference type="InterPro" id="IPR001810">
    <property type="entry name" value="F-box_dom"/>
</dbReference>
<gene>
    <name evidence="2" type="ORF">P691DRAFT_801839</name>
</gene>
<dbReference type="SUPFAM" id="SSF81383">
    <property type="entry name" value="F-box domain"/>
    <property type="match status" value="1"/>
</dbReference>
<reference evidence="2" key="1">
    <citation type="submission" date="2020-11" db="EMBL/GenBank/DDBJ databases">
        <authorList>
            <consortium name="DOE Joint Genome Institute"/>
            <person name="Ahrendt S."/>
            <person name="Riley R."/>
            <person name="Andreopoulos W."/>
            <person name="Labutti K."/>
            <person name="Pangilinan J."/>
            <person name="Ruiz-Duenas F.J."/>
            <person name="Barrasa J.M."/>
            <person name="Sanchez-Garcia M."/>
            <person name="Camarero S."/>
            <person name="Miyauchi S."/>
            <person name="Serrano A."/>
            <person name="Linde D."/>
            <person name="Babiker R."/>
            <person name="Drula E."/>
            <person name="Ayuso-Fernandez I."/>
            <person name="Pacheco R."/>
            <person name="Padilla G."/>
            <person name="Ferreira P."/>
            <person name="Barriuso J."/>
            <person name="Kellner H."/>
            <person name="Castanera R."/>
            <person name="Alfaro M."/>
            <person name="Ramirez L."/>
            <person name="Pisabarro A.G."/>
            <person name="Kuo A."/>
            <person name="Tritt A."/>
            <person name="Lipzen A."/>
            <person name="He G."/>
            <person name="Yan M."/>
            <person name="Ng V."/>
            <person name="Cullen D."/>
            <person name="Martin F."/>
            <person name="Rosso M.-N."/>
            <person name="Henrissat B."/>
            <person name="Hibbett D."/>
            <person name="Martinez A.T."/>
            <person name="Grigoriev I.V."/>
        </authorList>
    </citation>
    <scope>NUCLEOTIDE SEQUENCE</scope>
    <source>
        <strain evidence="2">MF-IS2</strain>
    </source>
</reference>
<name>A0A9P5XDY6_9AGAR</name>
<proteinExistence type="predicted"/>
<dbReference type="Gene3D" id="1.20.1280.50">
    <property type="match status" value="1"/>
</dbReference>
<dbReference type="AlphaFoldDB" id="A0A9P5XDY6"/>
<dbReference type="PROSITE" id="PS50181">
    <property type="entry name" value="FBOX"/>
    <property type="match status" value="1"/>
</dbReference>
<evidence type="ECO:0000313" key="3">
    <source>
        <dbReference type="Proteomes" id="UP000807342"/>
    </source>
</evidence>
<keyword evidence="3" id="KW-1185">Reference proteome</keyword>
<evidence type="ECO:0000313" key="2">
    <source>
        <dbReference type="EMBL" id="KAF9447785.1"/>
    </source>
</evidence>
<organism evidence="2 3">
    <name type="scientific">Macrolepiota fuliginosa MF-IS2</name>
    <dbReference type="NCBI Taxonomy" id="1400762"/>
    <lineage>
        <taxon>Eukaryota</taxon>
        <taxon>Fungi</taxon>
        <taxon>Dikarya</taxon>
        <taxon>Basidiomycota</taxon>
        <taxon>Agaricomycotina</taxon>
        <taxon>Agaricomycetes</taxon>
        <taxon>Agaricomycetidae</taxon>
        <taxon>Agaricales</taxon>
        <taxon>Agaricineae</taxon>
        <taxon>Agaricaceae</taxon>
        <taxon>Macrolepiota</taxon>
    </lineage>
</organism>
<sequence length="532" mass="59735">MFLINLNDDTLIYILSFLEPLQLLVVRKTCKRLCALTQSRIVWTNACVYYVVGRGHPFPNVPLDSLPTRKLEEHVCRAAHLATKWLSRCWTPTRRWFVNGTTSTSITDVRILPGSEGNVIFTLSKSVWSVVTVWELEPVISRTASENCDFRKRCDWSPRGAIFNGFTLNSCPSSEAKAAVSVINNGDQTVELLSLKRDKDSGDWSLESIMSISSSFKPITLEGDFLAMSDDFGETIITNWRTNAYATLHRGNDGQSMWQHDNCIQVIFAFQSVLVVRARSLHLFPYPILKQQGKGPLQYTSTARHSFGWVDGVSVRVMGQRLETSETSLPKDHLRQRSLSILVRAETDDPWSSDILTIELYTLYPNPEFTFMDGANSWESASLDEVDGITSPSYSVPTPYIFPPVLTSKVTSLRGALRCTEIILGRLGTAVWIQPRDRSAAGLYWSNYEGPLGPQTFIRSEHMNESLVATAFPGSLSPEPGKTWGDEDDVVETKREVVCWNEQNNWSSMDYDEDVGRIALGSSFGQITIIDL</sequence>
<dbReference type="InterPro" id="IPR036047">
    <property type="entry name" value="F-box-like_dom_sf"/>
</dbReference>
<protein>
    <recommendedName>
        <fullName evidence="1">F-box domain-containing protein</fullName>
    </recommendedName>
</protein>
<dbReference type="Pfam" id="PF00646">
    <property type="entry name" value="F-box"/>
    <property type="match status" value="1"/>
</dbReference>
<feature type="domain" description="F-box" evidence="1">
    <location>
        <begin position="1"/>
        <end position="46"/>
    </location>
</feature>
<comment type="caution">
    <text evidence="2">The sequence shown here is derived from an EMBL/GenBank/DDBJ whole genome shotgun (WGS) entry which is preliminary data.</text>
</comment>
<dbReference type="OrthoDB" id="3034442at2759"/>
<evidence type="ECO:0000259" key="1">
    <source>
        <dbReference type="PROSITE" id="PS50181"/>
    </source>
</evidence>
<dbReference type="EMBL" id="MU151186">
    <property type="protein sequence ID" value="KAF9447785.1"/>
    <property type="molecule type" value="Genomic_DNA"/>
</dbReference>
<dbReference type="SMART" id="SM00256">
    <property type="entry name" value="FBOX"/>
    <property type="match status" value="1"/>
</dbReference>